<reference evidence="1" key="1">
    <citation type="journal article" date="2015" name="Nature">
        <title>Complex archaea that bridge the gap between prokaryotes and eukaryotes.</title>
        <authorList>
            <person name="Spang A."/>
            <person name="Saw J.H."/>
            <person name="Jorgensen S.L."/>
            <person name="Zaremba-Niedzwiedzka K."/>
            <person name="Martijn J."/>
            <person name="Lind A.E."/>
            <person name="van Eijk R."/>
            <person name="Schleper C."/>
            <person name="Guy L."/>
            <person name="Ettema T.J."/>
        </authorList>
    </citation>
    <scope>NUCLEOTIDE SEQUENCE</scope>
</reference>
<dbReference type="EMBL" id="LAZR01030897">
    <property type="protein sequence ID" value="KKL55276.1"/>
    <property type="molecule type" value="Genomic_DNA"/>
</dbReference>
<gene>
    <name evidence="1" type="ORF">LCGC14_2257050</name>
</gene>
<name>A0A0F9DNC4_9ZZZZ</name>
<dbReference type="AlphaFoldDB" id="A0A0F9DNC4"/>
<accession>A0A0F9DNC4</accession>
<proteinExistence type="predicted"/>
<protein>
    <submittedName>
        <fullName evidence="1">Uncharacterized protein</fullName>
    </submittedName>
</protein>
<organism evidence="1">
    <name type="scientific">marine sediment metagenome</name>
    <dbReference type="NCBI Taxonomy" id="412755"/>
    <lineage>
        <taxon>unclassified sequences</taxon>
        <taxon>metagenomes</taxon>
        <taxon>ecological metagenomes</taxon>
    </lineage>
</organism>
<comment type="caution">
    <text evidence="1">The sequence shown here is derived from an EMBL/GenBank/DDBJ whole genome shotgun (WGS) entry which is preliminary data.</text>
</comment>
<evidence type="ECO:0000313" key="1">
    <source>
        <dbReference type="EMBL" id="KKL55276.1"/>
    </source>
</evidence>
<sequence>MIDNKRLLQRAARIQGRNAAHAQEEYAAKQQRSRRMLVFEQPKSVLDRVQHNNLVCTHIIALWRPCTKCKRTRENAVKQSAKLLQKLGMTL</sequence>